<name>A0A917Z3T2_9ALTE</name>
<evidence type="ECO:0000313" key="2">
    <source>
        <dbReference type="EMBL" id="GGO74310.1"/>
    </source>
</evidence>
<dbReference type="Proteomes" id="UP000606935">
    <property type="component" value="Unassembled WGS sequence"/>
</dbReference>
<dbReference type="AlphaFoldDB" id="A0A917Z3T2"/>
<accession>A0A917Z3T2</accession>
<dbReference type="EMBL" id="BMLS01000008">
    <property type="protein sequence ID" value="GGO74310.1"/>
    <property type="molecule type" value="Genomic_DNA"/>
</dbReference>
<evidence type="ECO:0000256" key="1">
    <source>
        <dbReference type="SAM" id="SignalP"/>
    </source>
</evidence>
<organism evidence="2 3">
    <name type="scientific">Bowmanella pacifica</name>
    <dbReference type="NCBI Taxonomy" id="502051"/>
    <lineage>
        <taxon>Bacteria</taxon>
        <taxon>Pseudomonadati</taxon>
        <taxon>Pseudomonadota</taxon>
        <taxon>Gammaproteobacteria</taxon>
        <taxon>Alteromonadales</taxon>
        <taxon>Alteromonadaceae</taxon>
        <taxon>Bowmanella</taxon>
    </lineage>
</organism>
<reference evidence="2" key="1">
    <citation type="journal article" date="2014" name="Int. J. Syst. Evol. Microbiol.">
        <title>Complete genome sequence of Corynebacterium casei LMG S-19264T (=DSM 44701T), isolated from a smear-ripened cheese.</title>
        <authorList>
            <consortium name="US DOE Joint Genome Institute (JGI-PGF)"/>
            <person name="Walter F."/>
            <person name="Albersmeier A."/>
            <person name="Kalinowski J."/>
            <person name="Ruckert C."/>
        </authorList>
    </citation>
    <scope>NUCLEOTIDE SEQUENCE</scope>
    <source>
        <strain evidence="2">CGMCC 1.7086</strain>
    </source>
</reference>
<dbReference type="RefSeq" id="WP_188698780.1">
    <property type="nucleotide sequence ID" value="NZ_BMLS01000008.1"/>
</dbReference>
<keyword evidence="3" id="KW-1185">Reference proteome</keyword>
<protein>
    <submittedName>
        <fullName evidence="2">Uncharacterized protein</fullName>
    </submittedName>
</protein>
<comment type="caution">
    <text evidence="2">The sequence shown here is derived from an EMBL/GenBank/DDBJ whole genome shotgun (WGS) entry which is preliminary data.</text>
</comment>
<sequence>MKPSALVATFGLLVSLSSHAALNQDNDTLRYVFTYKLNKTLSYMEYQYQVVKQDIANELEDDIQSQVLGAMADQLIAANPPQAGKTTQPKVMPEQL</sequence>
<reference evidence="2" key="2">
    <citation type="submission" date="2020-09" db="EMBL/GenBank/DDBJ databases">
        <authorList>
            <person name="Sun Q."/>
            <person name="Zhou Y."/>
        </authorList>
    </citation>
    <scope>NUCLEOTIDE SEQUENCE</scope>
    <source>
        <strain evidence="2">CGMCC 1.7086</strain>
    </source>
</reference>
<gene>
    <name evidence="2" type="ORF">GCM10010982_36840</name>
</gene>
<feature type="signal peptide" evidence="1">
    <location>
        <begin position="1"/>
        <end position="20"/>
    </location>
</feature>
<feature type="chain" id="PRO_5037894690" evidence="1">
    <location>
        <begin position="21"/>
        <end position="96"/>
    </location>
</feature>
<proteinExistence type="predicted"/>
<keyword evidence="1" id="KW-0732">Signal</keyword>
<evidence type="ECO:0000313" key="3">
    <source>
        <dbReference type="Proteomes" id="UP000606935"/>
    </source>
</evidence>